<dbReference type="PANTHER" id="PTHR11731">
    <property type="entry name" value="PROTEASE FAMILY S9B,C DIPEPTIDYL-PEPTIDASE IV-RELATED"/>
    <property type="match status" value="1"/>
</dbReference>
<feature type="domain" description="Dipeptidylpeptidase IV N-terminal" evidence="2">
    <location>
        <begin position="141"/>
        <end position="379"/>
    </location>
</feature>
<evidence type="ECO:0008006" key="5">
    <source>
        <dbReference type="Google" id="ProtNLM"/>
    </source>
</evidence>
<dbReference type="InterPro" id="IPR002469">
    <property type="entry name" value="Peptidase_S9B_N"/>
</dbReference>
<dbReference type="SUPFAM" id="SSF82171">
    <property type="entry name" value="DPP6 N-terminal domain-like"/>
    <property type="match status" value="1"/>
</dbReference>
<evidence type="ECO:0000313" key="4">
    <source>
        <dbReference type="Proteomes" id="UP001500689"/>
    </source>
</evidence>
<name>A0ABP6V4U3_9PSEU</name>
<dbReference type="Proteomes" id="UP001500689">
    <property type="component" value="Unassembled WGS sequence"/>
</dbReference>
<dbReference type="PANTHER" id="PTHR11731:SF193">
    <property type="entry name" value="DIPEPTIDYL PEPTIDASE 9"/>
    <property type="match status" value="1"/>
</dbReference>
<comment type="caution">
    <text evidence="3">The sequence shown here is derived from an EMBL/GenBank/DDBJ whole genome shotgun (WGS) entry which is preliminary data.</text>
</comment>
<protein>
    <recommendedName>
        <fullName evidence="5">Dipeptidyl aminopeptidase/acylaminoacyl peptidase</fullName>
    </recommendedName>
</protein>
<evidence type="ECO:0000259" key="2">
    <source>
        <dbReference type="Pfam" id="PF00930"/>
    </source>
</evidence>
<dbReference type="InterPro" id="IPR029058">
    <property type="entry name" value="AB_hydrolase_fold"/>
</dbReference>
<dbReference type="SUPFAM" id="SSF53474">
    <property type="entry name" value="alpha/beta-Hydrolases"/>
    <property type="match status" value="1"/>
</dbReference>
<dbReference type="EMBL" id="BAAAZN010000001">
    <property type="protein sequence ID" value="GAA3528366.1"/>
    <property type="molecule type" value="Genomic_DNA"/>
</dbReference>
<evidence type="ECO:0000259" key="1">
    <source>
        <dbReference type="Pfam" id="PF00326"/>
    </source>
</evidence>
<reference evidence="4" key="1">
    <citation type="journal article" date="2019" name="Int. J. Syst. Evol. Microbiol.">
        <title>The Global Catalogue of Microorganisms (GCM) 10K type strain sequencing project: providing services to taxonomists for standard genome sequencing and annotation.</title>
        <authorList>
            <consortium name="The Broad Institute Genomics Platform"/>
            <consortium name="The Broad Institute Genome Sequencing Center for Infectious Disease"/>
            <person name="Wu L."/>
            <person name="Ma J."/>
        </authorList>
    </citation>
    <scope>NUCLEOTIDE SEQUENCE [LARGE SCALE GENOMIC DNA]</scope>
    <source>
        <strain evidence="4">JCM 16898</strain>
    </source>
</reference>
<accession>A0ABP6V4U3</accession>
<sequence length="691" mass="73644">MTSRQLGTGELAGFTRFLRWRELSSGGLVSRVEDLSAGSVTWTDPAGARYRTDLASGRIESLEPPVPAVAPQPVRPPDAEGLPAVFEVPGPDGHRLTEAGHNLALRLDDTTVHPLTTSGTAERPWRINAQVSTLLPAPPVWSPDGRRVFSIRADLTGIPEYPLVDWRTFPVTTDHVRISSERSGVPRFTAAFVDTTTGTLTGTDLVDDDRTLLPLRWTADGAAFLAVLATGTGVIELVRIDAETGTVRALTSDKVPLLMPYLGPLLGAILTPLPVPGQLGWLSDADGDLRLYQVDLGSGQRVALTPPGIQVVRVVGVDAEQHLLLLVRSDPERPYDVHVARTAPDGSFSVLTAEAGAHNAILAPDGRAFVDVHSALTRPPRSEVRELNGNFLGTITAADTRAADELGRAEPREFRVKAADGHTDLHGVLYLPPDFDPGRRYPVIDSVYGGPQAITYPQSWADPPAPSGTLWTGFSGIAQAFAQLGFIGVVLDARGTPGRGRDFQAAATQGFGTLGVQDRVAALRALANQHPWIDISRTGAIGISFGGYFAARCGIVAPDIYRAVVAAAGPYDPELTPPYWFQALLGAPLSGDPAAFAEAGVVAHAGTFEPELLLIHGTHDVNVPLATTMRFSNALVQAGKHHELLLLQGQSHQLAGGPGEFALREAAQFFHTHLIDKPHQRQGTATPAMEP</sequence>
<dbReference type="RefSeq" id="WP_344855581.1">
    <property type="nucleotide sequence ID" value="NZ_BAAAZN010000001.1"/>
</dbReference>
<dbReference type="Gene3D" id="3.40.50.1820">
    <property type="entry name" value="alpha/beta hydrolase"/>
    <property type="match status" value="1"/>
</dbReference>
<dbReference type="Pfam" id="PF00930">
    <property type="entry name" value="DPPIV_N"/>
    <property type="match status" value="1"/>
</dbReference>
<dbReference type="InterPro" id="IPR050278">
    <property type="entry name" value="Serine_Prot_S9B/DPPIV"/>
</dbReference>
<gene>
    <name evidence="3" type="ORF">GCM10022222_09250</name>
</gene>
<dbReference type="InterPro" id="IPR001375">
    <property type="entry name" value="Peptidase_S9_cat"/>
</dbReference>
<feature type="domain" description="Peptidase S9 prolyl oligopeptidase catalytic" evidence="1">
    <location>
        <begin position="474"/>
        <end position="668"/>
    </location>
</feature>
<proteinExistence type="predicted"/>
<organism evidence="3 4">
    <name type="scientific">Amycolatopsis ultiminotia</name>
    <dbReference type="NCBI Taxonomy" id="543629"/>
    <lineage>
        <taxon>Bacteria</taxon>
        <taxon>Bacillati</taxon>
        <taxon>Actinomycetota</taxon>
        <taxon>Actinomycetes</taxon>
        <taxon>Pseudonocardiales</taxon>
        <taxon>Pseudonocardiaceae</taxon>
        <taxon>Amycolatopsis</taxon>
    </lineage>
</organism>
<dbReference type="Pfam" id="PF00326">
    <property type="entry name" value="Peptidase_S9"/>
    <property type="match status" value="1"/>
</dbReference>
<dbReference type="Gene3D" id="2.140.10.30">
    <property type="entry name" value="Dipeptidylpeptidase IV, N-terminal domain"/>
    <property type="match status" value="1"/>
</dbReference>
<keyword evidence="4" id="KW-1185">Reference proteome</keyword>
<evidence type="ECO:0000313" key="3">
    <source>
        <dbReference type="EMBL" id="GAA3528366.1"/>
    </source>
</evidence>